<dbReference type="PANTHER" id="PTHR10909">
    <property type="entry name" value="ELECTRON TRANSPORT OXIDOREDUCTASE"/>
    <property type="match status" value="1"/>
</dbReference>
<dbReference type="InterPro" id="IPR012258">
    <property type="entry name" value="Acyl-CoA_oxidase"/>
</dbReference>
<dbReference type="GO" id="GO:0016402">
    <property type="term" value="F:pristanoyl-CoA oxidase activity"/>
    <property type="evidence" value="ECO:0007669"/>
    <property type="project" value="TreeGrafter"/>
</dbReference>
<gene>
    <name evidence="13" type="primary">ACOX3</name>
</gene>
<comment type="similarity">
    <text evidence="4">Belongs to the acyl-CoA oxidase family.</text>
</comment>
<dbReference type="Pfam" id="PF22924">
    <property type="entry name" value="ACOX_C_alpha1"/>
    <property type="match status" value="1"/>
</dbReference>
<evidence type="ECO:0000259" key="12">
    <source>
        <dbReference type="Pfam" id="PF22924"/>
    </source>
</evidence>
<evidence type="ECO:0000313" key="13">
    <source>
        <dbReference type="EMBL" id="JAB63675.1"/>
    </source>
</evidence>
<keyword evidence="8" id="KW-0560">Oxidoreductase</keyword>
<dbReference type="GO" id="GO:0005504">
    <property type="term" value="F:fatty acid binding"/>
    <property type="evidence" value="ECO:0007669"/>
    <property type="project" value="TreeGrafter"/>
</dbReference>
<dbReference type="AlphaFoldDB" id="V5G0Z0"/>
<dbReference type="GO" id="GO:0055088">
    <property type="term" value="P:lipid homeostasis"/>
    <property type="evidence" value="ECO:0007669"/>
    <property type="project" value="TreeGrafter"/>
</dbReference>
<dbReference type="GO" id="GO:0033540">
    <property type="term" value="P:fatty acid beta-oxidation using acyl-CoA oxidase"/>
    <property type="evidence" value="ECO:0007669"/>
    <property type="project" value="TreeGrafter"/>
</dbReference>
<dbReference type="PANTHER" id="PTHR10909:SF390">
    <property type="entry name" value="PEROXISOMAL ACYL-COENZYME A OXIDASE 3"/>
    <property type="match status" value="1"/>
</dbReference>
<dbReference type="InterPro" id="IPR036250">
    <property type="entry name" value="AcylCo_DH-like_C"/>
</dbReference>
<dbReference type="Pfam" id="PF01756">
    <property type="entry name" value="ACOX"/>
    <property type="match status" value="1"/>
</dbReference>
<feature type="domain" description="Acyl-CoA oxidase C-alpha1" evidence="12">
    <location>
        <begin position="3"/>
        <end position="149"/>
    </location>
</feature>
<organism evidence="13">
    <name type="scientific">Anoplophora glabripennis</name>
    <name type="common">Asian longhorn beetle</name>
    <name type="synonym">Anoplophora nobilis</name>
    <dbReference type="NCBI Taxonomy" id="217634"/>
    <lineage>
        <taxon>Eukaryota</taxon>
        <taxon>Metazoa</taxon>
        <taxon>Ecdysozoa</taxon>
        <taxon>Arthropoda</taxon>
        <taxon>Hexapoda</taxon>
        <taxon>Insecta</taxon>
        <taxon>Pterygota</taxon>
        <taxon>Neoptera</taxon>
        <taxon>Endopterygota</taxon>
        <taxon>Coleoptera</taxon>
        <taxon>Polyphaga</taxon>
        <taxon>Cucujiformia</taxon>
        <taxon>Chrysomeloidea</taxon>
        <taxon>Cerambycidae</taxon>
        <taxon>Lamiinae</taxon>
        <taxon>Lamiini</taxon>
        <taxon>Anoplophora</taxon>
    </lineage>
</organism>
<evidence type="ECO:0000256" key="3">
    <source>
        <dbReference type="ARBA" id="ARBA00005189"/>
    </source>
</evidence>
<keyword evidence="10" id="KW-0576">Peroxisome</keyword>
<keyword evidence="5" id="KW-0285">Flavoprotein</keyword>
<name>V5G0Z0_ANOGL</name>
<dbReference type="GO" id="GO:0005777">
    <property type="term" value="C:peroxisome"/>
    <property type="evidence" value="ECO:0007669"/>
    <property type="project" value="UniProtKB-SubCell"/>
</dbReference>
<protein>
    <submittedName>
        <fullName evidence="13">Peroxisomal acyl-coenzyme A oxidase 3</fullName>
    </submittedName>
</protein>
<keyword evidence="7" id="KW-0276">Fatty acid metabolism</keyword>
<evidence type="ECO:0000256" key="4">
    <source>
        <dbReference type="ARBA" id="ARBA00006288"/>
    </source>
</evidence>
<feature type="domain" description="Acyl-CoA oxidase C-terminal" evidence="11">
    <location>
        <begin position="193"/>
        <end position="369"/>
    </location>
</feature>
<dbReference type="InterPro" id="IPR002655">
    <property type="entry name" value="Acyl-CoA_oxidase_C"/>
</dbReference>
<dbReference type="EMBL" id="GALX01004791">
    <property type="protein sequence ID" value="JAB63675.1"/>
    <property type="molecule type" value="Transcribed_RNA"/>
</dbReference>
<dbReference type="FunFam" id="1.20.140.10:FF:000007">
    <property type="entry name" value="Acyl-coenzyme A oxidase"/>
    <property type="match status" value="1"/>
</dbReference>
<evidence type="ECO:0000256" key="7">
    <source>
        <dbReference type="ARBA" id="ARBA00022832"/>
    </source>
</evidence>
<evidence type="ECO:0000256" key="10">
    <source>
        <dbReference type="ARBA" id="ARBA00023140"/>
    </source>
</evidence>
<evidence type="ECO:0000259" key="11">
    <source>
        <dbReference type="Pfam" id="PF01756"/>
    </source>
</evidence>
<dbReference type="GO" id="GO:0071949">
    <property type="term" value="F:FAD binding"/>
    <property type="evidence" value="ECO:0007669"/>
    <property type="project" value="InterPro"/>
</dbReference>
<dbReference type="FunFam" id="1.20.140.10:FF:000010">
    <property type="entry name" value="Acyl-coenzyme A oxidase"/>
    <property type="match status" value="1"/>
</dbReference>
<keyword evidence="6" id="KW-0274">FAD</keyword>
<evidence type="ECO:0000256" key="2">
    <source>
        <dbReference type="ARBA" id="ARBA00004275"/>
    </source>
</evidence>
<proteinExistence type="inferred from homology"/>
<comment type="pathway">
    <text evidence="3">Lipid metabolism.</text>
</comment>
<comment type="cofactor">
    <cofactor evidence="1">
        <name>FAD</name>
        <dbReference type="ChEBI" id="CHEBI:57692"/>
    </cofactor>
</comment>
<evidence type="ECO:0000256" key="5">
    <source>
        <dbReference type="ARBA" id="ARBA00022630"/>
    </source>
</evidence>
<evidence type="ECO:0000256" key="1">
    <source>
        <dbReference type="ARBA" id="ARBA00001974"/>
    </source>
</evidence>
<dbReference type="Gene3D" id="1.20.140.10">
    <property type="entry name" value="Butyryl-CoA Dehydrogenase, subunit A, domain 3"/>
    <property type="match status" value="2"/>
</dbReference>
<sequence length="380" mass="43153">MGTKALTVAIRYAAVRKQFGPDGEEEIPLLEYQTHQYRLLPYLAAAYVLRIFNTYLSEVFYQFSIDTLTGTNVDSLHDTGVEIHAISSASKPLAGWIMKEAIQECREACGGHGYLKVSNIGDIRNDHDANLTYEGENYVLIQQTSNWLLKLWPLVLEGRKISTPLHSADFLSTGLDILKSRFTGTKTEDICRLETVLSIYQWLVCYLLKITFDKVEKDLKSGKSIFWAKNDCQIYRAKNLATAFIQHFYLRQMMEKIKEAEDGAVSKVLNNVCLLYGLWSLEKHIPTLYQGAYFHGSEAASLIQDSVLKLCNDLKNEAVSLIDAVAPPDFILNSVLGASDGMVYKHLQSAMLRSSSEMKTPPWWQEEVEKWRNDKTKNKL</sequence>
<reference evidence="13" key="1">
    <citation type="submission" date="2013-07" db="EMBL/GenBank/DDBJ databases">
        <title>Midgut Transcriptome Profiling of Anoplphora glabripennis, a Lignocellulose Degrading, Wood-Boring Cerambycid.</title>
        <authorList>
            <person name="Scully E.D."/>
            <person name="Hoover K."/>
            <person name="Carlson J.E."/>
            <person name="Tien M."/>
            <person name="Geib S.M."/>
        </authorList>
    </citation>
    <scope>NUCLEOTIDE SEQUENCE</scope>
</reference>
<evidence type="ECO:0000256" key="8">
    <source>
        <dbReference type="ARBA" id="ARBA00023002"/>
    </source>
</evidence>
<dbReference type="SUPFAM" id="SSF47203">
    <property type="entry name" value="Acyl-CoA dehydrogenase C-terminal domain-like"/>
    <property type="match status" value="2"/>
</dbReference>
<evidence type="ECO:0000256" key="9">
    <source>
        <dbReference type="ARBA" id="ARBA00023098"/>
    </source>
</evidence>
<dbReference type="InterPro" id="IPR055060">
    <property type="entry name" value="ACOX_C_alpha1"/>
</dbReference>
<evidence type="ECO:0000256" key="6">
    <source>
        <dbReference type="ARBA" id="ARBA00022827"/>
    </source>
</evidence>
<comment type="subcellular location">
    <subcellularLocation>
        <location evidence="2">Peroxisome</location>
    </subcellularLocation>
</comment>
<keyword evidence="9" id="KW-0443">Lipid metabolism</keyword>
<accession>V5G0Z0</accession>